<evidence type="ECO:0000256" key="2">
    <source>
        <dbReference type="ARBA" id="ARBA00022448"/>
    </source>
</evidence>
<dbReference type="GO" id="GO:0042626">
    <property type="term" value="F:ATPase-coupled transmembrane transporter activity"/>
    <property type="evidence" value="ECO:0007669"/>
    <property type="project" value="TreeGrafter"/>
</dbReference>
<feature type="domain" description="ABC transporter" evidence="5">
    <location>
        <begin position="2"/>
        <end position="243"/>
    </location>
</feature>
<keyword evidence="2" id="KW-0813">Transport</keyword>
<organism evidence="6 7">
    <name type="scientific">Streptomyces mirabilis</name>
    <dbReference type="NCBI Taxonomy" id="68239"/>
    <lineage>
        <taxon>Bacteria</taxon>
        <taxon>Bacillati</taxon>
        <taxon>Actinomycetota</taxon>
        <taxon>Actinomycetes</taxon>
        <taxon>Kitasatosporales</taxon>
        <taxon>Streptomycetaceae</taxon>
        <taxon>Streptomyces</taxon>
    </lineage>
</organism>
<reference evidence="6 7" key="1">
    <citation type="submission" date="2016-10" db="EMBL/GenBank/DDBJ databases">
        <authorList>
            <person name="de Groot N.N."/>
        </authorList>
    </citation>
    <scope>NUCLEOTIDE SEQUENCE [LARGE SCALE GENOMIC DNA]</scope>
    <source>
        <strain evidence="6 7">OK461</strain>
    </source>
</reference>
<evidence type="ECO:0000313" key="6">
    <source>
        <dbReference type="EMBL" id="SFF28131.1"/>
    </source>
</evidence>
<evidence type="ECO:0000259" key="5">
    <source>
        <dbReference type="PROSITE" id="PS50893"/>
    </source>
</evidence>
<dbReference type="GO" id="GO:0016887">
    <property type="term" value="F:ATP hydrolysis activity"/>
    <property type="evidence" value="ECO:0007669"/>
    <property type="project" value="InterPro"/>
</dbReference>
<dbReference type="PROSITE" id="PS00211">
    <property type="entry name" value="ABC_TRANSPORTER_1"/>
    <property type="match status" value="1"/>
</dbReference>
<dbReference type="RefSeq" id="WP_075027956.1">
    <property type="nucleotide sequence ID" value="NZ_FONR01000005.1"/>
</dbReference>
<dbReference type="PROSITE" id="PS50893">
    <property type="entry name" value="ABC_TRANSPORTER_2"/>
    <property type="match status" value="1"/>
</dbReference>
<dbReference type="Gene3D" id="3.40.50.300">
    <property type="entry name" value="P-loop containing nucleotide triphosphate hydrolases"/>
    <property type="match status" value="1"/>
</dbReference>
<dbReference type="InterPro" id="IPR027417">
    <property type="entry name" value="P-loop_NTPase"/>
</dbReference>
<dbReference type="SMART" id="SM00382">
    <property type="entry name" value="AAA"/>
    <property type="match status" value="1"/>
</dbReference>
<dbReference type="EMBL" id="FONR01000005">
    <property type="protein sequence ID" value="SFF28131.1"/>
    <property type="molecule type" value="Genomic_DNA"/>
</dbReference>
<dbReference type="PANTHER" id="PTHR43553">
    <property type="entry name" value="HEAVY METAL TRANSPORTER"/>
    <property type="match status" value="1"/>
</dbReference>
<comment type="similarity">
    <text evidence="1">Belongs to the ABC transporter superfamily.</text>
</comment>
<gene>
    <name evidence="6" type="ORF">SAMN02787118_10598</name>
</gene>
<dbReference type="InterPro" id="IPR050095">
    <property type="entry name" value="ECF_ABC_transporter_ATP-bd"/>
</dbReference>
<dbReference type="InterPro" id="IPR003593">
    <property type="entry name" value="AAA+_ATPase"/>
</dbReference>
<dbReference type="SUPFAM" id="SSF52540">
    <property type="entry name" value="P-loop containing nucleoside triphosphate hydrolases"/>
    <property type="match status" value="1"/>
</dbReference>
<dbReference type="InterPro" id="IPR015856">
    <property type="entry name" value="ABC_transpr_CbiO/EcfA_su"/>
</dbReference>
<dbReference type="Proteomes" id="UP000181942">
    <property type="component" value="Unassembled WGS sequence"/>
</dbReference>
<evidence type="ECO:0000256" key="1">
    <source>
        <dbReference type="ARBA" id="ARBA00005417"/>
    </source>
</evidence>
<dbReference type="GO" id="GO:0043190">
    <property type="term" value="C:ATP-binding cassette (ABC) transporter complex"/>
    <property type="evidence" value="ECO:0007669"/>
    <property type="project" value="TreeGrafter"/>
</dbReference>
<protein>
    <submittedName>
        <fullName evidence="6">Energy-coupling factor transport system ATP-binding protein</fullName>
    </submittedName>
</protein>
<evidence type="ECO:0000256" key="3">
    <source>
        <dbReference type="ARBA" id="ARBA00022741"/>
    </source>
</evidence>
<name>A0A1I2HI46_9ACTN</name>
<keyword evidence="4 6" id="KW-0067">ATP-binding</keyword>
<proteinExistence type="inferred from homology"/>
<dbReference type="GO" id="GO:0005524">
    <property type="term" value="F:ATP binding"/>
    <property type="evidence" value="ECO:0007669"/>
    <property type="project" value="UniProtKB-KW"/>
</dbReference>
<dbReference type="InterPro" id="IPR017871">
    <property type="entry name" value="ABC_transporter-like_CS"/>
</dbReference>
<accession>A0A1I2HI46</accession>
<dbReference type="PANTHER" id="PTHR43553:SF24">
    <property type="entry name" value="ENERGY-COUPLING FACTOR TRANSPORTER ATP-BINDING PROTEIN ECFA1"/>
    <property type="match status" value="1"/>
</dbReference>
<evidence type="ECO:0000256" key="4">
    <source>
        <dbReference type="ARBA" id="ARBA00022840"/>
    </source>
</evidence>
<dbReference type="CDD" id="cd03225">
    <property type="entry name" value="ABC_cobalt_CbiO_domain1"/>
    <property type="match status" value="1"/>
</dbReference>
<keyword evidence="3" id="KW-0547">Nucleotide-binding</keyword>
<dbReference type="AlphaFoldDB" id="A0A1I2HI46"/>
<dbReference type="InterPro" id="IPR003439">
    <property type="entry name" value="ABC_transporter-like_ATP-bd"/>
</dbReference>
<sequence>MIEFRDFSLTYPTGSRPALQNIDLVVPRGQFCAVAGADGAGKTTLAGVISGVVPQMTGGETTGSARVGGRLLAETQPSELVGEVGLVMQNPFNQLSGARFSLREELAFGLENLGVERAGMVRRVDRVMADLRLTALADLSPYEISGGQQQLLAIGSALVMRPAVMVLDEPTSQLDAVATGVVFEALETLRAQGVTVILFEHRLERLARCADRVLILNEGRIAADGPPTDVLTDPRLAEWGVAPLRYTTAARRAAGRGLWESDRPLPVTLEAAAEGFTASLKSTRTAGGM</sequence>
<evidence type="ECO:0000313" key="7">
    <source>
        <dbReference type="Proteomes" id="UP000181942"/>
    </source>
</evidence>
<dbReference type="Pfam" id="PF00005">
    <property type="entry name" value="ABC_tran"/>
    <property type="match status" value="1"/>
</dbReference>
<dbReference type="OrthoDB" id="501320at2"/>